<dbReference type="GO" id="GO:0003723">
    <property type="term" value="F:RNA binding"/>
    <property type="evidence" value="ECO:0007669"/>
    <property type="project" value="UniProtKB-KW"/>
</dbReference>
<dbReference type="Gene3D" id="1.25.40.10">
    <property type="entry name" value="Tetratricopeptide repeat domain"/>
    <property type="match status" value="1"/>
</dbReference>
<feature type="region of interest" description="Disordered" evidence="8">
    <location>
        <begin position="36"/>
        <end position="70"/>
    </location>
</feature>
<sequence length="774" mass="87288">SVEHGDLDDRLAEPNLLYGTALLELARMESNVLGDALDGVPEAEDESDTDSELVEEGPEMTTEEKEDISNQVLDAMCKESRDDENTVEEGIAEEVNVEKIESEATPIEENVEESTEEEETSESEVKDGENGGLTEGVKETEQDEDEDVTNLQLAWEVLEVAKQIFVRQNTDESRLKVAECLEKLAEISREKEDYTQAVLDLQECLSIRKALLPEHHRDIAETHYQLGATHAVSGALEFASTAFKDAVLCLQRHVDRLNSDLVTIEKSDDGTKSDALRNSIKEIEAIILDIDRRRMEVDEDRLADEFVAGPSVVRAVGAPNVTDGPVDDISHLIRKKRPGHVKVDPATKENGECTSPQNKKLKVDAFTDIADNHVNGSDKDRVNAVMSIKETNTVNVTKFYDEVARCPTSSSLHYREQTRIVHLRNFNNWIKSILINDYLQHARNQFGHQSRFQILDFCCGKGGDQLKWAQAGVEHVTFVDISSASVDACKQRYNQLRNRRRRLYTADFHVSDCTADISKSILCDRQYELVSCQFCLHYAFESFFQAHNFFNNVSCCLRPGGFFIATIPNAYELVRRAKQAYGLSPCVNENKEGAALEFGNSIYSVRFPRESFTISHTESLSTDNGCPKGSCDSLQFPLFGARYEFHLEGVVDCPEFLVYPPLVNQLAAEYELKPLAAPIPFAEYFQTTLCNRSGREDPFELLTRMNALETWIRPEKRGLGDRLVAQHEPNAYSHVENRIAEDPERFYNSTAMGTISQAEWDVINLYSVIAFQKQ</sequence>
<dbReference type="CDD" id="cd02440">
    <property type="entry name" value="AdoMet_MTases"/>
    <property type="match status" value="1"/>
</dbReference>
<feature type="non-terminal residue" evidence="10">
    <location>
        <position position="1"/>
    </location>
</feature>
<keyword evidence="4" id="KW-0949">S-adenosyl-L-methionine</keyword>
<dbReference type="InterPro" id="IPR011990">
    <property type="entry name" value="TPR-like_helical_dom_sf"/>
</dbReference>
<accession>A0A8T0DLQ5</accession>
<dbReference type="SUPFAM" id="SSF53335">
    <property type="entry name" value="S-adenosyl-L-methionine-dependent methyltransferases"/>
    <property type="match status" value="1"/>
</dbReference>
<dbReference type="EC" id="2.1.1.56" evidence="1"/>
<dbReference type="GO" id="GO:0005634">
    <property type="term" value="C:nucleus"/>
    <property type="evidence" value="ECO:0007669"/>
    <property type="project" value="TreeGrafter"/>
</dbReference>
<keyword evidence="11" id="KW-1185">Reference proteome</keyword>
<evidence type="ECO:0000259" key="9">
    <source>
        <dbReference type="PROSITE" id="PS51562"/>
    </source>
</evidence>
<reference evidence="10 11" key="1">
    <citation type="submission" date="2019-07" db="EMBL/GenBank/DDBJ databases">
        <title>Annotation for the trematode Paragonimus westermani.</title>
        <authorList>
            <person name="Choi Y.-J."/>
        </authorList>
    </citation>
    <scope>NUCLEOTIDE SEQUENCE [LARGE SCALE GENOMIC DNA]</scope>
    <source>
        <strain evidence="10">180907_Pwestermani</strain>
    </source>
</reference>
<dbReference type="OrthoDB" id="10248867at2759"/>
<evidence type="ECO:0000256" key="6">
    <source>
        <dbReference type="ARBA" id="ARBA00023042"/>
    </source>
</evidence>
<evidence type="ECO:0000313" key="11">
    <source>
        <dbReference type="Proteomes" id="UP000699462"/>
    </source>
</evidence>
<protein>
    <recommendedName>
        <fullName evidence="1">mRNA (guanine-N(7))-methyltransferase</fullName>
        <ecNumber evidence="1">2.1.1.56</ecNumber>
    </recommendedName>
</protein>
<evidence type="ECO:0000256" key="8">
    <source>
        <dbReference type="SAM" id="MobiDB-lite"/>
    </source>
</evidence>
<dbReference type="InterPro" id="IPR029063">
    <property type="entry name" value="SAM-dependent_MTases_sf"/>
</dbReference>
<keyword evidence="6" id="KW-0506">mRNA capping</keyword>
<dbReference type="InterPro" id="IPR019544">
    <property type="entry name" value="Tetratricopeptide_SHNi-TPR_dom"/>
</dbReference>
<keyword evidence="2" id="KW-0489">Methyltransferase</keyword>
<dbReference type="PANTHER" id="PTHR12189">
    <property type="entry name" value="MRNA GUANINE-7- METHYLTRANSFERASE"/>
    <property type="match status" value="1"/>
</dbReference>
<dbReference type="Pfam" id="PF03291">
    <property type="entry name" value="mRNA_G-N7_MeTrfase"/>
    <property type="match status" value="1"/>
</dbReference>
<keyword evidence="3" id="KW-0808">Transferase</keyword>
<dbReference type="AlphaFoldDB" id="A0A8T0DLQ5"/>
<dbReference type="Proteomes" id="UP000699462">
    <property type="component" value="Unassembled WGS sequence"/>
</dbReference>
<feature type="compositionally biased region" description="Acidic residues" evidence="8">
    <location>
        <begin position="41"/>
        <end position="58"/>
    </location>
</feature>
<dbReference type="PROSITE" id="PS51562">
    <property type="entry name" value="RNA_CAP0_MT"/>
    <property type="match status" value="1"/>
</dbReference>
<organism evidence="10 11">
    <name type="scientific">Paragonimus westermani</name>
    <dbReference type="NCBI Taxonomy" id="34504"/>
    <lineage>
        <taxon>Eukaryota</taxon>
        <taxon>Metazoa</taxon>
        <taxon>Spiralia</taxon>
        <taxon>Lophotrochozoa</taxon>
        <taxon>Platyhelminthes</taxon>
        <taxon>Trematoda</taxon>
        <taxon>Digenea</taxon>
        <taxon>Plagiorchiida</taxon>
        <taxon>Troglotremata</taxon>
        <taxon>Troglotrematidae</taxon>
        <taxon>Paragonimus</taxon>
    </lineage>
</organism>
<dbReference type="InterPro" id="IPR004971">
    <property type="entry name" value="mRNA_G-N7_MeTrfase_dom"/>
</dbReference>
<dbReference type="Pfam" id="PF10516">
    <property type="entry name" value="SHNi-TPR"/>
    <property type="match status" value="1"/>
</dbReference>
<name>A0A8T0DLQ5_9TREM</name>
<proteinExistence type="predicted"/>
<feature type="region of interest" description="Disordered" evidence="8">
    <location>
        <begin position="99"/>
        <end position="147"/>
    </location>
</feature>
<evidence type="ECO:0000256" key="3">
    <source>
        <dbReference type="ARBA" id="ARBA00022679"/>
    </source>
</evidence>
<comment type="caution">
    <text evidence="10">The sequence shown here is derived from an EMBL/GenBank/DDBJ whole genome shotgun (WGS) entry which is preliminary data.</text>
</comment>
<gene>
    <name evidence="10" type="ORF">P879_05555</name>
</gene>
<evidence type="ECO:0000256" key="2">
    <source>
        <dbReference type="ARBA" id="ARBA00022603"/>
    </source>
</evidence>
<evidence type="ECO:0000256" key="5">
    <source>
        <dbReference type="ARBA" id="ARBA00022884"/>
    </source>
</evidence>
<dbReference type="GO" id="GO:0004482">
    <property type="term" value="F:mRNA 5'-cap (guanine-N7-)-methyltransferase activity"/>
    <property type="evidence" value="ECO:0007669"/>
    <property type="project" value="UniProtKB-EC"/>
</dbReference>
<dbReference type="Gene3D" id="3.40.50.150">
    <property type="entry name" value="Vaccinia Virus protein VP39"/>
    <property type="match status" value="1"/>
</dbReference>
<evidence type="ECO:0000313" key="10">
    <source>
        <dbReference type="EMBL" id="KAF8568859.1"/>
    </source>
</evidence>
<dbReference type="EMBL" id="JTDF01002375">
    <property type="protein sequence ID" value="KAF8568859.1"/>
    <property type="molecule type" value="Genomic_DNA"/>
</dbReference>
<keyword evidence="5" id="KW-0694">RNA-binding</keyword>
<dbReference type="PANTHER" id="PTHR12189:SF2">
    <property type="entry name" value="MRNA CAP GUANINE-N7 METHYLTRANSFERASE"/>
    <property type="match status" value="1"/>
</dbReference>
<dbReference type="InterPro" id="IPR039753">
    <property type="entry name" value="RG7MT1"/>
</dbReference>
<keyword evidence="6" id="KW-0507">mRNA processing</keyword>
<evidence type="ECO:0000256" key="1">
    <source>
        <dbReference type="ARBA" id="ARBA00011926"/>
    </source>
</evidence>
<feature type="domain" description="MRNA cap 0 methyltransferase" evidence="9">
    <location>
        <begin position="418"/>
        <end position="774"/>
    </location>
</feature>
<evidence type="ECO:0000256" key="4">
    <source>
        <dbReference type="ARBA" id="ARBA00022691"/>
    </source>
</evidence>
<dbReference type="SUPFAM" id="SSF48452">
    <property type="entry name" value="TPR-like"/>
    <property type="match status" value="1"/>
</dbReference>
<evidence type="ECO:0000256" key="7">
    <source>
        <dbReference type="ARBA" id="ARBA00044712"/>
    </source>
</evidence>
<feature type="compositionally biased region" description="Acidic residues" evidence="8">
    <location>
        <begin position="109"/>
        <end position="122"/>
    </location>
</feature>
<comment type="catalytic activity">
    <reaction evidence="7">
        <text>a 5'-end (5'-triphosphoguanosine)-ribonucleoside in mRNA + S-adenosyl-L-methionine = a 5'-end (N(7)-methyl 5'-triphosphoguanosine)-ribonucleoside in mRNA + S-adenosyl-L-homocysteine</text>
        <dbReference type="Rhea" id="RHEA:67008"/>
        <dbReference type="Rhea" id="RHEA-COMP:17166"/>
        <dbReference type="Rhea" id="RHEA-COMP:17167"/>
        <dbReference type="ChEBI" id="CHEBI:57856"/>
        <dbReference type="ChEBI" id="CHEBI:59789"/>
        <dbReference type="ChEBI" id="CHEBI:156461"/>
        <dbReference type="ChEBI" id="CHEBI:167617"/>
        <dbReference type="EC" id="2.1.1.56"/>
    </reaction>
</comment>